<reference evidence="2 3" key="1">
    <citation type="submission" date="2016-04" db="EMBL/GenBank/DDBJ databases">
        <title>Genome analysis of Thermosulfurimonas dismutans, the first thermophilic sulfur-disproportionating bacterium of the phylum Thermodesulfobacteria.</title>
        <authorList>
            <person name="Mardanov A.V."/>
            <person name="Beletsky A.V."/>
            <person name="Kadnikov V.V."/>
            <person name="Slobodkin A.I."/>
            <person name="Ravin N.V."/>
        </authorList>
    </citation>
    <scope>NUCLEOTIDE SEQUENCE [LARGE SCALE GENOMIC DNA]</scope>
    <source>
        <strain evidence="2 3">S95</strain>
    </source>
</reference>
<sequence length="231" mass="25678">MHCSICGQPLIYLTKERKEKCFYCKQEKSAYVVCPENHFVCDDCHGNEIKAALKQEAFKAQTPDPIKLSLLWLKKYPFPMLGCEHAYLAASSLLGSLVAAGFSLSKGDLEEVFSRIDLQARGGFCGLTGICGIVPALGASLAILNSSHCGTDREQREVMELTSDLLKKFAELTGPSCCKAYLWAGLEVVTKRIKAFYPQVNLRTSSPLCFFSKTHPHGCRQEKCPYFNTFK</sequence>
<dbReference type="EMBL" id="LWLG01000001">
    <property type="protein sequence ID" value="OAQ21651.1"/>
    <property type="molecule type" value="Genomic_DNA"/>
</dbReference>
<organism evidence="2 3">
    <name type="scientific">Thermosulfurimonas dismutans</name>
    <dbReference type="NCBI Taxonomy" id="999894"/>
    <lineage>
        <taxon>Bacteria</taxon>
        <taxon>Pseudomonadati</taxon>
        <taxon>Thermodesulfobacteriota</taxon>
        <taxon>Thermodesulfobacteria</taxon>
        <taxon>Thermodesulfobacteriales</taxon>
        <taxon>Thermodesulfobacteriaceae</taxon>
        <taxon>Thermosulfurimonas</taxon>
    </lineage>
</organism>
<dbReference type="Pfam" id="PF18978">
    <property type="entry name" value="DUF5714"/>
    <property type="match status" value="1"/>
</dbReference>
<gene>
    <name evidence="2" type="ORF">TDIS_0169</name>
</gene>
<protein>
    <submittedName>
        <fullName evidence="2">Methyltransferase</fullName>
        <ecNumber evidence="2">2.1.1.-</ecNumber>
    </submittedName>
</protein>
<feature type="domain" description="DUF5714" evidence="1">
    <location>
        <begin position="55"/>
        <end position="227"/>
    </location>
</feature>
<dbReference type="InterPro" id="IPR043768">
    <property type="entry name" value="DUF5714"/>
</dbReference>
<dbReference type="GO" id="GO:0032259">
    <property type="term" value="P:methylation"/>
    <property type="evidence" value="ECO:0007669"/>
    <property type="project" value="UniProtKB-KW"/>
</dbReference>
<keyword evidence="2" id="KW-0808">Transferase</keyword>
<evidence type="ECO:0000259" key="1">
    <source>
        <dbReference type="Pfam" id="PF18978"/>
    </source>
</evidence>
<dbReference type="RefSeq" id="WP_153303711.1">
    <property type="nucleotide sequence ID" value="NZ_LWLG01000001.1"/>
</dbReference>
<comment type="caution">
    <text evidence="2">The sequence shown here is derived from an EMBL/GenBank/DDBJ whole genome shotgun (WGS) entry which is preliminary data.</text>
</comment>
<evidence type="ECO:0000313" key="3">
    <source>
        <dbReference type="Proteomes" id="UP000078390"/>
    </source>
</evidence>
<dbReference type="GO" id="GO:0008168">
    <property type="term" value="F:methyltransferase activity"/>
    <property type="evidence" value="ECO:0007669"/>
    <property type="project" value="UniProtKB-KW"/>
</dbReference>
<name>A0A179D786_9BACT</name>
<evidence type="ECO:0000313" key="2">
    <source>
        <dbReference type="EMBL" id="OAQ21651.1"/>
    </source>
</evidence>
<keyword evidence="3" id="KW-1185">Reference proteome</keyword>
<dbReference type="OrthoDB" id="9813299at2"/>
<proteinExistence type="predicted"/>
<accession>A0A179D786</accession>
<dbReference type="AlphaFoldDB" id="A0A179D786"/>
<dbReference type="EC" id="2.1.1.-" evidence="2"/>
<dbReference type="STRING" id="999894.TDIS_0169"/>
<keyword evidence="2" id="KW-0489">Methyltransferase</keyword>
<dbReference type="Proteomes" id="UP000078390">
    <property type="component" value="Unassembled WGS sequence"/>
</dbReference>